<dbReference type="EMBL" id="JWZX01003040">
    <property type="protein sequence ID" value="KOO24894.1"/>
    <property type="molecule type" value="Genomic_DNA"/>
</dbReference>
<dbReference type="Proteomes" id="UP000037460">
    <property type="component" value="Unassembled WGS sequence"/>
</dbReference>
<dbReference type="GO" id="GO:0005763">
    <property type="term" value="C:mitochondrial small ribosomal subunit"/>
    <property type="evidence" value="ECO:0007669"/>
    <property type="project" value="TreeGrafter"/>
</dbReference>
<keyword evidence="2" id="KW-0689">Ribosomal protein</keyword>
<dbReference type="InterPro" id="IPR001865">
    <property type="entry name" value="Ribosomal_uS2"/>
</dbReference>
<protein>
    <submittedName>
        <fullName evidence="2">30s ribosomal protein s2</fullName>
    </submittedName>
</protein>
<proteinExistence type="inferred from homology"/>
<evidence type="ECO:0000256" key="1">
    <source>
        <dbReference type="ARBA" id="ARBA00006242"/>
    </source>
</evidence>
<dbReference type="Pfam" id="PF00318">
    <property type="entry name" value="Ribosomal_S2"/>
    <property type="match status" value="1"/>
</dbReference>
<dbReference type="AlphaFoldDB" id="A0A0M0JE66"/>
<dbReference type="PRINTS" id="PR00395">
    <property type="entry name" value="RIBOSOMALS2"/>
</dbReference>
<dbReference type="InterPro" id="IPR023591">
    <property type="entry name" value="Ribosomal_uS2_flav_dom_sf"/>
</dbReference>
<sequence>MPKKLRKFSVDPYVLQYQNSFLGFSSARTHTNAYNYLLGTAGGQAIINPEETLVAIRRVLHILKKVTFRGGRTLFVSTQPTLARLCRVVGEQSGQFYLAKRWVPGLLTNWKKSREHIHKKLRPDPLMQAAGKLKYSDLQKANYYRGVEHMTRPPDLIVRLDVTPLYGEPQRVNVPLISVVDSDTPSDDVDYPIPANTKSLRFYHTLAHLLVRACNEGKALRTELEPYGVEEHFNLSNIRGVDDVA</sequence>
<name>A0A0M0JE66_9EUKA</name>
<dbReference type="HAMAP" id="MF_00291_B">
    <property type="entry name" value="Ribosomal_uS2_B"/>
    <property type="match status" value="1"/>
</dbReference>
<comment type="caution">
    <text evidence="2">The sequence shown here is derived from an EMBL/GenBank/DDBJ whole genome shotgun (WGS) entry which is preliminary data.</text>
</comment>
<evidence type="ECO:0000313" key="2">
    <source>
        <dbReference type="EMBL" id="KOO24894.1"/>
    </source>
</evidence>
<accession>A0A0M0JE66</accession>
<dbReference type="OrthoDB" id="2320368at2759"/>
<keyword evidence="2" id="KW-0687">Ribonucleoprotein</keyword>
<comment type="similarity">
    <text evidence="1">Belongs to the universal ribosomal protein uS2 family.</text>
</comment>
<dbReference type="PANTHER" id="PTHR12534">
    <property type="entry name" value="30S RIBOSOMAL PROTEIN S2 PROKARYOTIC AND ORGANELLAR"/>
    <property type="match status" value="1"/>
</dbReference>
<dbReference type="SUPFAM" id="SSF52313">
    <property type="entry name" value="Ribosomal protein S2"/>
    <property type="match status" value="1"/>
</dbReference>
<reference evidence="3" key="1">
    <citation type="journal article" date="2015" name="PLoS Genet.">
        <title>Genome Sequence and Transcriptome Analyses of Chrysochromulina tobin: Metabolic Tools for Enhanced Algal Fitness in the Prominent Order Prymnesiales (Haptophyceae).</title>
        <authorList>
            <person name="Hovde B.T."/>
            <person name="Deodato C.R."/>
            <person name="Hunsperger H.M."/>
            <person name="Ryken S.A."/>
            <person name="Yost W."/>
            <person name="Jha R.K."/>
            <person name="Patterson J."/>
            <person name="Monnat R.J. Jr."/>
            <person name="Barlow S.B."/>
            <person name="Starkenburg S.R."/>
            <person name="Cattolico R.A."/>
        </authorList>
    </citation>
    <scope>NUCLEOTIDE SEQUENCE</scope>
    <source>
        <strain evidence="3">CCMP291</strain>
    </source>
</reference>
<dbReference type="PANTHER" id="PTHR12534:SF0">
    <property type="entry name" value="SMALL RIBOSOMAL SUBUNIT PROTEIN US2M"/>
    <property type="match status" value="1"/>
</dbReference>
<dbReference type="CDD" id="cd01425">
    <property type="entry name" value="RPS2"/>
    <property type="match status" value="1"/>
</dbReference>
<evidence type="ECO:0000313" key="3">
    <source>
        <dbReference type="Proteomes" id="UP000037460"/>
    </source>
</evidence>
<dbReference type="GO" id="GO:0003735">
    <property type="term" value="F:structural constituent of ribosome"/>
    <property type="evidence" value="ECO:0007669"/>
    <property type="project" value="InterPro"/>
</dbReference>
<dbReference type="InterPro" id="IPR005706">
    <property type="entry name" value="Ribosomal_uS2_bac/mit/plastid"/>
</dbReference>
<organism evidence="2 3">
    <name type="scientific">Chrysochromulina tobinii</name>
    <dbReference type="NCBI Taxonomy" id="1460289"/>
    <lineage>
        <taxon>Eukaryota</taxon>
        <taxon>Haptista</taxon>
        <taxon>Haptophyta</taxon>
        <taxon>Prymnesiophyceae</taxon>
        <taxon>Prymnesiales</taxon>
        <taxon>Chrysochromulinaceae</taxon>
        <taxon>Chrysochromulina</taxon>
    </lineage>
</organism>
<gene>
    <name evidence="2" type="ORF">Ctob_006024</name>
</gene>
<dbReference type="Gene3D" id="3.40.50.10490">
    <property type="entry name" value="Glucose-6-phosphate isomerase like protein, domain 1"/>
    <property type="match status" value="1"/>
</dbReference>
<dbReference type="GO" id="GO:0006412">
    <property type="term" value="P:translation"/>
    <property type="evidence" value="ECO:0007669"/>
    <property type="project" value="InterPro"/>
</dbReference>
<dbReference type="NCBIfam" id="TIGR01011">
    <property type="entry name" value="rpsB_bact"/>
    <property type="match status" value="1"/>
</dbReference>
<keyword evidence="3" id="KW-1185">Reference proteome</keyword>